<dbReference type="WBParaSite" id="EVEC_0001041501-mRNA-1">
    <property type="protein sequence ID" value="EVEC_0001041501-mRNA-1"/>
    <property type="gene ID" value="EVEC_0001041501"/>
</dbReference>
<dbReference type="AlphaFoldDB" id="A0A0N4VHW4"/>
<dbReference type="EMBL" id="UXUI01010281">
    <property type="protein sequence ID" value="VDD95009.1"/>
    <property type="molecule type" value="Genomic_DNA"/>
</dbReference>
<protein>
    <submittedName>
        <fullName evidence="3">C-type lectin domain-containing protein</fullName>
    </submittedName>
</protein>
<evidence type="ECO:0000313" key="3">
    <source>
        <dbReference type="WBParaSite" id="EVEC_0001041501-mRNA-1"/>
    </source>
</evidence>
<dbReference type="InterPro" id="IPR016186">
    <property type="entry name" value="C-type_lectin-like/link_sf"/>
</dbReference>
<organism evidence="3">
    <name type="scientific">Enterobius vermicularis</name>
    <name type="common">Human pinworm</name>
    <dbReference type="NCBI Taxonomy" id="51028"/>
    <lineage>
        <taxon>Eukaryota</taxon>
        <taxon>Metazoa</taxon>
        <taxon>Ecdysozoa</taxon>
        <taxon>Nematoda</taxon>
        <taxon>Chromadorea</taxon>
        <taxon>Rhabditida</taxon>
        <taxon>Spirurina</taxon>
        <taxon>Oxyuridomorpha</taxon>
        <taxon>Oxyuroidea</taxon>
        <taxon>Oxyuridae</taxon>
        <taxon>Enterobius</taxon>
    </lineage>
</organism>
<dbReference type="InterPro" id="IPR018378">
    <property type="entry name" value="C-type_lectin_CS"/>
</dbReference>
<gene>
    <name evidence="1" type="ORF">EVEC_LOCUS9760</name>
</gene>
<reference evidence="1 2" key="2">
    <citation type="submission" date="2018-10" db="EMBL/GenBank/DDBJ databases">
        <authorList>
            <consortium name="Pathogen Informatics"/>
        </authorList>
    </citation>
    <scope>NUCLEOTIDE SEQUENCE [LARGE SCALE GENOMIC DNA]</scope>
</reference>
<accession>A0A0N4VHW4</accession>
<keyword evidence="2" id="KW-1185">Reference proteome</keyword>
<reference evidence="3" key="1">
    <citation type="submission" date="2017-02" db="UniProtKB">
        <authorList>
            <consortium name="WormBaseParasite"/>
        </authorList>
    </citation>
    <scope>IDENTIFICATION</scope>
</reference>
<sequence>MGAHLPIICNDDINTFVSNMLYSVGVNDVFIDNSVLTELGGTSSYGHSDLTFCPYENWKYGHPVISTEDRKPCTVMRRGKNGTALWSSFKCTYKVQGYVCERPCFEENQLLET</sequence>
<dbReference type="Gene3D" id="3.10.100.10">
    <property type="entry name" value="Mannose-Binding Protein A, subunit A"/>
    <property type="match status" value="1"/>
</dbReference>
<evidence type="ECO:0000313" key="1">
    <source>
        <dbReference type="EMBL" id="VDD95009.1"/>
    </source>
</evidence>
<dbReference type="InterPro" id="IPR016187">
    <property type="entry name" value="CTDL_fold"/>
</dbReference>
<name>A0A0N4VHW4_ENTVE</name>
<dbReference type="PROSITE" id="PS00615">
    <property type="entry name" value="C_TYPE_LECTIN_1"/>
    <property type="match status" value="1"/>
</dbReference>
<dbReference type="Proteomes" id="UP000274131">
    <property type="component" value="Unassembled WGS sequence"/>
</dbReference>
<evidence type="ECO:0000313" key="2">
    <source>
        <dbReference type="Proteomes" id="UP000274131"/>
    </source>
</evidence>
<dbReference type="SUPFAM" id="SSF56436">
    <property type="entry name" value="C-type lectin-like"/>
    <property type="match status" value="1"/>
</dbReference>
<proteinExistence type="predicted"/>